<keyword evidence="1" id="KW-0812">Transmembrane</keyword>
<feature type="transmembrane region" description="Helical" evidence="1">
    <location>
        <begin position="23"/>
        <end position="47"/>
    </location>
</feature>
<reference evidence="2" key="1">
    <citation type="journal article" date="2014" name="Int. J. Syst. Evol. Microbiol.">
        <title>Complete genome sequence of Corynebacterium casei LMG S-19264T (=DSM 44701T), isolated from a smear-ripened cheese.</title>
        <authorList>
            <consortium name="US DOE Joint Genome Institute (JGI-PGF)"/>
            <person name="Walter F."/>
            <person name="Albersmeier A."/>
            <person name="Kalinowski J."/>
            <person name="Ruckert C."/>
        </authorList>
    </citation>
    <scope>NUCLEOTIDE SEQUENCE</scope>
    <source>
        <strain evidence="2">JCM 31311</strain>
    </source>
</reference>
<name>A0A918CCH0_9DEIO</name>
<dbReference type="AlphaFoldDB" id="A0A918CCH0"/>
<evidence type="ECO:0000313" key="2">
    <source>
        <dbReference type="EMBL" id="GGR15407.1"/>
    </source>
</evidence>
<proteinExistence type="predicted"/>
<gene>
    <name evidence="2" type="ORF">GCM10008957_30180</name>
</gene>
<dbReference type="EMBL" id="BMQL01000018">
    <property type="protein sequence ID" value="GGR15407.1"/>
    <property type="molecule type" value="Genomic_DNA"/>
</dbReference>
<organism evidence="2 3">
    <name type="scientific">Deinococcus ruber</name>
    <dbReference type="NCBI Taxonomy" id="1848197"/>
    <lineage>
        <taxon>Bacteria</taxon>
        <taxon>Thermotogati</taxon>
        <taxon>Deinococcota</taxon>
        <taxon>Deinococci</taxon>
        <taxon>Deinococcales</taxon>
        <taxon>Deinococcaceae</taxon>
        <taxon>Deinococcus</taxon>
    </lineage>
</organism>
<sequence length="180" mass="19278">MDAGRDQLTSFEVPRLWGMARRLSAGLIGFAVLALALLMGGGGWWLVARLQASGLKMADQYFVHAAPFHLTRVESDAGNQWQASTVCGNSEQPIGLQDAAHYLPARGDALERAAQSLGSRLGGSGEDGQTENDLAQDVRQWPTEQIWVDLPRGILVAIGPLGRTACLLVTTVPLSPEPPH</sequence>
<evidence type="ECO:0000256" key="1">
    <source>
        <dbReference type="SAM" id="Phobius"/>
    </source>
</evidence>
<keyword evidence="1" id="KW-1133">Transmembrane helix</keyword>
<accession>A0A918CCH0</accession>
<comment type="caution">
    <text evidence="2">The sequence shown here is derived from an EMBL/GenBank/DDBJ whole genome shotgun (WGS) entry which is preliminary data.</text>
</comment>
<keyword evidence="3" id="KW-1185">Reference proteome</keyword>
<keyword evidence="1" id="KW-0472">Membrane</keyword>
<reference evidence="2" key="2">
    <citation type="submission" date="2020-09" db="EMBL/GenBank/DDBJ databases">
        <authorList>
            <person name="Sun Q."/>
            <person name="Ohkuma M."/>
        </authorList>
    </citation>
    <scope>NUCLEOTIDE SEQUENCE</scope>
    <source>
        <strain evidence="2">JCM 31311</strain>
    </source>
</reference>
<evidence type="ECO:0000313" key="3">
    <source>
        <dbReference type="Proteomes" id="UP000603865"/>
    </source>
</evidence>
<protein>
    <submittedName>
        <fullName evidence="2">Uncharacterized protein</fullName>
    </submittedName>
</protein>
<dbReference type="Proteomes" id="UP000603865">
    <property type="component" value="Unassembled WGS sequence"/>
</dbReference>